<protein>
    <submittedName>
        <fullName evidence="3">DNA binding domain-containing protein</fullName>
    </submittedName>
</protein>
<evidence type="ECO:0000259" key="1">
    <source>
        <dbReference type="Pfam" id="PF04326"/>
    </source>
</evidence>
<feature type="domain" description="Schlafen AlbA-2" evidence="1">
    <location>
        <begin position="73"/>
        <end position="213"/>
    </location>
</feature>
<evidence type="ECO:0000259" key="2">
    <source>
        <dbReference type="Pfam" id="PF18929"/>
    </source>
</evidence>
<dbReference type="PANTHER" id="PTHR30595">
    <property type="entry name" value="GLPR-RELATED TRANSCRIPTIONAL REPRESSOR"/>
    <property type="match status" value="1"/>
</dbReference>
<gene>
    <name evidence="3" type="ORF">QUF54_10380</name>
</gene>
<keyword evidence="4" id="KW-1185">Reference proteome</keyword>
<dbReference type="InterPro" id="IPR043734">
    <property type="entry name" value="DUF5678"/>
</dbReference>
<dbReference type="Pfam" id="PF04326">
    <property type="entry name" value="SLFN_AlbA_2"/>
    <property type="match status" value="1"/>
</dbReference>
<organism evidence="3 4">
    <name type="scientific">Candidatus Marithioploca araucensis</name>
    <dbReference type="NCBI Taxonomy" id="70273"/>
    <lineage>
        <taxon>Bacteria</taxon>
        <taxon>Pseudomonadati</taxon>
        <taxon>Pseudomonadota</taxon>
        <taxon>Gammaproteobacteria</taxon>
        <taxon>Thiotrichales</taxon>
        <taxon>Thiotrichaceae</taxon>
        <taxon>Candidatus Marithioploca</taxon>
    </lineage>
</organism>
<comment type="caution">
    <text evidence="3">The sequence shown here is derived from an EMBL/GenBank/DDBJ whole genome shotgun (WGS) entry which is preliminary data.</text>
</comment>
<reference evidence="3" key="1">
    <citation type="submission" date="2023-06" db="EMBL/GenBank/DDBJ databases">
        <title>Uncultivated large filamentous bacteria from sulfidic sediments reveal new species and different genomic features in energy metabolism and defense.</title>
        <authorList>
            <person name="Fonseca A."/>
        </authorList>
    </citation>
    <scope>NUCLEOTIDE SEQUENCE</scope>
    <source>
        <strain evidence="3">HSG4</strain>
    </source>
</reference>
<accession>A0ABT7VVY9</accession>
<dbReference type="InterPro" id="IPR007421">
    <property type="entry name" value="Schlafen_AlbA_2_dom"/>
</dbReference>
<dbReference type="Gene3D" id="3.30.950.30">
    <property type="entry name" value="Schlafen, AAA domain"/>
    <property type="match status" value="1"/>
</dbReference>
<dbReference type="PANTHER" id="PTHR30595:SF6">
    <property type="entry name" value="SCHLAFEN ALBA-2 DOMAIN-CONTAINING PROTEIN"/>
    <property type="match status" value="1"/>
</dbReference>
<dbReference type="Proteomes" id="UP001171945">
    <property type="component" value="Unassembled WGS sequence"/>
</dbReference>
<evidence type="ECO:0000313" key="4">
    <source>
        <dbReference type="Proteomes" id="UP001171945"/>
    </source>
</evidence>
<dbReference type="EMBL" id="JAUCGM010000847">
    <property type="protein sequence ID" value="MDM8563747.1"/>
    <property type="molecule type" value="Genomic_DNA"/>
</dbReference>
<dbReference type="Pfam" id="PF18929">
    <property type="entry name" value="DUF5678"/>
    <property type="match status" value="1"/>
</dbReference>
<evidence type="ECO:0000313" key="3">
    <source>
        <dbReference type="EMBL" id="MDM8563747.1"/>
    </source>
</evidence>
<name>A0ABT7VVY9_9GAMM</name>
<feature type="domain" description="DUF5678" evidence="2">
    <location>
        <begin position="10"/>
        <end position="46"/>
    </location>
</feature>
<dbReference type="InterPro" id="IPR038461">
    <property type="entry name" value="Schlafen_AlbA_2_dom_sf"/>
</dbReference>
<sequence>MWLKENKAALLAQYHNQYVAVINNQVIEFAETEEVLKERIRERKLPLFLPVIQKIEAETTQPPSITDLRQQEESDTLEFKSTLQWDVKQSRKNEELRFEVLGTIVGFMNHEGGTLLIGVQDDHSVLGLEPDFYTLGQGKNLDDFQQLLNNLISDRIGTGFAPLIKIRFEKVEDKEICAIDVKRAAEPVFLDAQEEKQRVKKFYIRQGNTTRLLDVEETHHYIRLNWK</sequence>
<proteinExistence type="predicted"/>